<reference evidence="1 2" key="1">
    <citation type="submission" date="2018-06" db="EMBL/GenBank/DDBJ databases">
        <title>Draft genome sequences of nine Vibrio sp. clinical isolates from across the United States representing the closest known relative of Vibrio cholerae.</title>
        <authorList>
            <person name="Islam M.T."/>
            <person name="Liang K."/>
            <person name="Im M.S."/>
            <person name="Winkjer J."/>
            <person name="Busby S."/>
            <person name="Batra D."/>
            <person name="Rowe L."/>
            <person name="Tarr C.L."/>
            <person name="Boucher Y."/>
        </authorList>
    </citation>
    <scope>NUCLEOTIDE SEQUENCE [LARGE SCALE GENOMIC DNA]</scope>
    <source>
        <strain evidence="1 2">2016V-1111</strain>
    </source>
</reference>
<organism evidence="1 2">
    <name type="scientific">Vibrio paracholerae</name>
    <dbReference type="NCBI Taxonomy" id="650003"/>
    <lineage>
        <taxon>Bacteria</taxon>
        <taxon>Pseudomonadati</taxon>
        <taxon>Pseudomonadota</taxon>
        <taxon>Gammaproteobacteria</taxon>
        <taxon>Vibrionales</taxon>
        <taxon>Vibrionaceae</taxon>
        <taxon>Vibrio</taxon>
    </lineage>
</organism>
<proteinExistence type="predicted"/>
<keyword evidence="2" id="KW-1185">Reference proteome</keyword>
<gene>
    <name evidence="1" type="ORF">DLR69_10700</name>
</gene>
<dbReference type="Proteomes" id="UP000252488">
    <property type="component" value="Unassembled WGS sequence"/>
</dbReference>
<name>A0ABX9FKV8_9VIBR</name>
<sequence length="64" mass="7176">MPLLLEAAAVLARFVHPNHRVFLCSWVCSWGLTHLPPSCNSKSFGDRLGVTLNRQDIKARSKDD</sequence>
<comment type="caution">
    <text evidence="1">The sequence shown here is derived from an EMBL/GenBank/DDBJ whole genome shotgun (WGS) entry which is preliminary data.</text>
</comment>
<evidence type="ECO:0008006" key="3">
    <source>
        <dbReference type="Google" id="ProtNLM"/>
    </source>
</evidence>
<dbReference type="EMBL" id="QKKR01000013">
    <property type="protein sequence ID" value="RBM54554.1"/>
    <property type="molecule type" value="Genomic_DNA"/>
</dbReference>
<evidence type="ECO:0000313" key="1">
    <source>
        <dbReference type="EMBL" id="RBM54554.1"/>
    </source>
</evidence>
<evidence type="ECO:0000313" key="2">
    <source>
        <dbReference type="Proteomes" id="UP000252488"/>
    </source>
</evidence>
<accession>A0ABX9FKV8</accession>
<protein>
    <recommendedName>
        <fullName evidence="3">Secreted protein</fullName>
    </recommendedName>
</protein>